<dbReference type="InParanoid" id="A0A0C3BBD7"/>
<sequence length="521" mass="59001">MLTFYPVFAALLVLSLSLWLYKAYVIRNRPPLPPGPPRKFIVGNLFDIPRERILPVLTKWKERYGDIVYIEALGSPIVILNTFESANALLGIRGTNYSHRPIFTFAGELMGANRSMILMDYGKTWREHRKLTHIALSSEAIKRYYGVQEKMASMLLVGLLEDPQNFAALFRLAIGRIISAIVYGLNIKSADEYIVDAETVNKMTSDAIALGTHLVDFLPFLKYLPKWTPFATFHQKADAGRRLIDRMMNQPLDHVKEEIAQGHASPSFVSHILTDPETKDNIDSADFQQLLAWTAGMMYAAGIETTSLVLKTFVLAMTIFPEKQAIAQAELDRVVGPFRLPNMEDQASLPYIDALIKEILRWNVITPLSVPRRTDKDDIYKGHFIPAGTIVLPNVWSMAFDSSDRATDFMPERFLTPEGPQDPYEYSFGFGRRMCPGQQLATNSIFIMIASVLSVFNISKQRDELGKEIPVHPSFVWDGLVRYVSAFCPSRLAPVYKHLLQPSRAFQMFLLSSFGCRSRFI</sequence>
<gene>
    <name evidence="11" type="ORF">PILCRDRAFT_828042</name>
</gene>
<evidence type="ECO:0000256" key="2">
    <source>
        <dbReference type="ARBA" id="ARBA00005179"/>
    </source>
</evidence>
<name>A0A0C3BBD7_PILCF</name>
<dbReference type="EMBL" id="KN833058">
    <property type="protein sequence ID" value="KIM74622.1"/>
    <property type="molecule type" value="Genomic_DNA"/>
</dbReference>
<dbReference type="GO" id="GO:0020037">
    <property type="term" value="F:heme binding"/>
    <property type="evidence" value="ECO:0007669"/>
    <property type="project" value="InterPro"/>
</dbReference>
<dbReference type="PANTHER" id="PTHR46300">
    <property type="entry name" value="P450, PUTATIVE (EUROFUNG)-RELATED-RELATED"/>
    <property type="match status" value="1"/>
</dbReference>
<keyword evidence="8 10" id="KW-0503">Monooxygenase</keyword>
<comment type="pathway">
    <text evidence="2">Secondary metabolite biosynthesis.</text>
</comment>
<evidence type="ECO:0000256" key="8">
    <source>
        <dbReference type="ARBA" id="ARBA00023033"/>
    </source>
</evidence>
<dbReference type="CDD" id="cd11065">
    <property type="entry name" value="CYP64-like"/>
    <property type="match status" value="1"/>
</dbReference>
<reference evidence="12" key="2">
    <citation type="submission" date="2015-01" db="EMBL/GenBank/DDBJ databases">
        <title>Evolutionary Origins and Diversification of the Mycorrhizal Mutualists.</title>
        <authorList>
            <consortium name="DOE Joint Genome Institute"/>
            <consortium name="Mycorrhizal Genomics Consortium"/>
            <person name="Kohler A."/>
            <person name="Kuo A."/>
            <person name="Nagy L.G."/>
            <person name="Floudas D."/>
            <person name="Copeland A."/>
            <person name="Barry K.W."/>
            <person name="Cichocki N."/>
            <person name="Veneault-Fourrey C."/>
            <person name="LaButti K."/>
            <person name="Lindquist E.A."/>
            <person name="Lipzen A."/>
            <person name="Lundell T."/>
            <person name="Morin E."/>
            <person name="Murat C."/>
            <person name="Riley R."/>
            <person name="Ohm R."/>
            <person name="Sun H."/>
            <person name="Tunlid A."/>
            <person name="Henrissat B."/>
            <person name="Grigoriev I.V."/>
            <person name="Hibbett D.S."/>
            <person name="Martin F."/>
        </authorList>
    </citation>
    <scope>NUCLEOTIDE SEQUENCE [LARGE SCALE GENOMIC DNA]</scope>
    <source>
        <strain evidence="12">F 1598</strain>
    </source>
</reference>
<dbReference type="OrthoDB" id="2789670at2759"/>
<dbReference type="Gene3D" id="1.10.630.10">
    <property type="entry name" value="Cytochrome P450"/>
    <property type="match status" value="1"/>
</dbReference>
<dbReference type="STRING" id="765440.A0A0C3BBD7"/>
<evidence type="ECO:0000256" key="3">
    <source>
        <dbReference type="ARBA" id="ARBA00010617"/>
    </source>
</evidence>
<evidence type="ECO:0000256" key="10">
    <source>
        <dbReference type="RuleBase" id="RU000461"/>
    </source>
</evidence>
<keyword evidence="12" id="KW-1185">Reference proteome</keyword>
<evidence type="ECO:0000256" key="9">
    <source>
        <dbReference type="PIRSR" id="PIRSR602401-1"/>
    </source>
</evidence>
<keyword evidence="4 9" id="KW-0349">Heme</keyword>
<dbReference type="AlphaFoldDB" id="A0A0C3BBD7"/>
<dbReference type="GO" id="GO:0005506">
    <property type="term" value="F:iron ion binding"/>
    <property type="evidence" value="ECO:0007669"/>
    <property type="project" value="InterPro"/>
</dbReference>
<evidence type="ECO:0000256" key="7">
    <source>
        <dbReference type="ARBA" id="ARBA00023004"/>
    </source>
</evidence>
<dbReference type="GO" id="GO:0016705">
    <property type="term" value="F:oxidoreductase activity, acting on paired donors, with incorporation or reduction of molecular oxygen"/>
    <property type="evidence" value="ECO:0007669"/>
    <property type="project" value="InterPro"/>
</dbReference>
<dbReference type="SUPFAM" id="SSF48264">
    <property type="entry name" value="Cytochrome P450"/>
    <property type="match status" value="1"/>
</dbReference>
<dbReference type="InterPro" id="IPR001128">
    <property type="entry name" value="Cyt_P450"/>
</dbReference>
<evidence type="ECO:0008006" key="13">
    <source>
        <dbReference type="Google" id="ProtNLM"/>
    </source>
</evidence>
<comment type="similarity">
    <text evidence="3 10">Belongs to the cytochrome P450 family.</text>
</comment>
<dbReference type="HOGENOM" id="CLU_001570_2_3_1"/>
<dbReference type="PANTHER" id="PTHR46300:SF7">
    <property type="entry name" value="P450, PUTATIVE (EUROFUNG)-RELATED"/>
    <property type="match status" value="1"/>
</dbReference>
<dbReference type="InterPro" id="IPR002401">
    <property type="entry name" value="Cyt_P450_E_grp-I"/>
</dbReference>
<evidence type="ECO:0000313" key="12">
    <source>
        <dbReference type="Proteomes" id="UP000054166"/>
    </source>
</evidence>
<evidence type="ECO:0000256" key="1">
    <source>
        <dbReference type="ARBA" id="ARBA00001971"/>
    </source>
</evidence>
<accession>A0A0C3BBD7</accession>
<proteinExistence type="inferred from homology"/>
<dbReference type="Pfam" id="PF00067">
    <property type="entry name" value="p450"/>
    <property type="match status" value="1"/>
</dbReference>
<evidence type="ECO:0000256" key="6">
    <source>
        <dbReference type="ARBA" id="ARBA00023002"/>
    </source>
</evidence>
<feature type="binding site" description="axial binding residue" evidence="9">
    <location>
        <position position="435"/>
    </location>
    <ligand>
        <name>heme</name>
        <dbReference type="ChEBI" id="CHEBI:30413"/>
    </ligand>
    <ligandPart>
        <name>Fe</name>
        <dbReference type="ChEBI" id="CHEBI:18248"/>
    </ligandPart>
</feature>
<comment type="cofactor">
    <cofactor evidence="1 9">
        <name>heme</name>
        <dbReference type="ChEBI" id="CHEBI:30413"/>
    </cofactor>
</comment>
<dbReference type="Proteomes" id="UP000054166">
    <property type="component" value="Unassembled WGS sequence"/>
</dbReference>
<dbReference type="PROSITE" id="PS00086">
    <property type="entry name" value="CYTOCHROME_P450"/>
    <property type="match status" value="1"/>
</dbReference>
<keyword evidence="5 9" id="KW-0479">Metal-binding</keyword>
<dbReference type="InterPro" id="IPR036396">
    <property type="entry name" value="Cyt_P450_sf"/>
</dbReference>
<evidence type="ECO:0000256" key="5">
    <source>
        <dbReference type="ARBA" id="ARBA00022723"/>
    </source>
</evidence>
<dbReference type="InterPro" id="IPR050364">
    <property type="entry name" value="Cytochrome_P450_fung"/>
</dbReference>
<keyword evidence="6 10" id="KW-0560">Oxidoreductase</keyword>
<dbReference type="PRINTS" id="PR00385">
    <property type="entry name" value="P450"/>
</dbReference>
<dbReference type="PRINTS" id="PR00463">
    <property type="entry name" value="EP450I"/>
</dbReference>
<reference evidence="11 12" key="1">
    <citation type="submission" date="2014-04" db="EMBL/GenBank/DDBJ databases">
        <authorList>
            <consortium name="DOE Joint Genome Institute"/>
            <person name="Kuo A."/>
            <person name="Tarkka M."/>
            <person name="Buscot F."/>
            <person name="Kohler A."/>
            <person name="Nagy L.G."/>
            <person name="Floudas D."/>
            <person name="Copeland A."/>
            <person name="Barry K.W."/>
            <person name="Cichocki N."/>
            <person name="Veneault-Fourrey C."/>
            <person name="LaButti K."/>
            <person name="Lindquist E.A."/>
            <person name="Lipzen A."/>
            <person name="Lundell T."/>
            <person name="Morin E."/>
            <person name="Murat C."/>
            <person name="Sun H."/>
            <person name="Tunlid A."/>
            <person name="Henrissat B."/>
            <person name="Grigoriev I.V."/>
            <person name="Hibbett D.S."/>
            <person name="Martin F."/>
            <person name="Nordberg H.P."/>
            <person name="Cantor M.N."/>
            <person name="Hua S.X."/>
        </authorList>
    </citation>
    <scope>NUCLEOTIDE SEQUENCE [LARGE SCALE GENOMIC DNA]</scope>
    <source>
        <strain evidence="11 12">F 1598</strain>
    </source>
</reference>
<organism evidence="11 12">
    <name type="scientific">Piloderma croceum (strain F 1598)</name>
    <dbReference type="NCBI Taxonomy" id="765440"/>
    <lineage>
        <taxon>Eukaryota</taxon>
        <taxon>Fungi</taxon>
        <taxon>Dikarya</taxon>
        <taxon>Basidiomycota</taxon>
        <taxon>Agaricomycotina</taxon>
        <taxon>Agaricomycetes</taxon>
        <taxon>Agaricomycetidae</taxon>
        <taxon>Atheliales</taxon>
        <taxon>Atheliaceae</taxon>
        <taxon>Piloderma</taxon>
    </lineage>
</organism>
<dbReference type="GO" id="GO:0004497">
    <property type="term" value="F:monooxygenase activity"/>
    <property type="evidence" value="ECO:0007669"/>
    <property type="project" value="UniProtKB-KW"/>
</dbReference>
<protein>
    <recommendedName>
        <fullName evidence="13">Cytochrome P450</fullName>
    </recommendedName>
</protein>
<dbReference type="InterPro" id="IPR017972">
    <property type="entry name" value="Cyt_P450_CS"/>
</dbReference>
<evidence type="ECO:0000313" key="11">
    <source>
        <dbReference type="EMBL" id="KIM74622.1"/>
    </source>
</evidence>
<keyword evidence="7 9" id="KW-0408">Iron</keyword>
<evidence type="ECO:0000256" key="4">
    <source>
        <dbReference type="ARBA" id="ARBA00022617"/>
    </source>
</evidence>